<proteinExistence type="predicted"/>
<dbReference type="Proteomes" id="UP000682733">
    <property type="component" value="Unassembled WGS sequence"/>
</dbReference>
<dbReference type="InterPro" id="IPR043504">
    <property type="entry name" value="Peptidase_S1_PA_chymotrypsin"/>
</dbReference>
<feature type="non-terminal residue" evidence="2">
    <location>
        <position position="1"/>
    </location>
</feature>
<protein>
    <submittedName>
        <fullName evidence="2">Uncharacterized protein</fullName>
    </submittedName>
</protein>
<dbReference type="EMBL" id="CAJNOK010042886">
    <property type="protein sequence ID" value="CAF1566482.1"/>
    <property type="molecule type" value="Genomic_DNA"/>
</dbReference>
<evidence type="ECO:0000313" key="1">
    <source>
        <dbReference type="EMBL" id="CAF1566482.1"/>
    </source>
</evidence>
<dbReference type="Proteomes" id="UP000677228">
    <property type="component" value="Unassembled WGS sequence"/>
</dbReference>
<sequence length="91" mass="10489">LSSDNHSKSISDYWTDERLANPQYNYNYRPYGTWVARRLSTLNGWIQQGDFNYDMAMVRLKPLNGRYIQDALGAQGIAFNYPHSAVAYSFG</sequence>
<evidence type="ECO:0000313" key="2">
    <source>
        <dbReference type="EMBL" id="CAF4359674.1"/>
    </source>
</evidence>
<organism evidence="2 3">
    <name type="scientific">Didymodactylos carnosus</name>
    <dbReference type="NCBI Taxonomy" id="1234261"/>
    <lineage>
        <taxon>Eukaryota</taxon>
        <taxon>Metazoa</taxon>
        <taxon>Spiralia</taxon>
        <taxon>Gnathifera</taxon>
        <taxon>Rotifera</taxon>
        <taxon>Eurotatoria</taxon>
        <taxon>Bdelloidea</taxon>
        <taxon>Philodinida</taxon>
        <taxon>Philodinidae</taxon>
        <taxon>Didymodactylos</taxon>
    </lineage>
</organism>
<reference evidence="2" key="1">
    <citation type="submission" date="2021-02" db="EMBL/GenBank/DDBJ databases">
        <authorList>
            <person name="Nowell W R."/>
        </authorList>
    </citation>
    <scope>NUCLEOTIDE SEQUENCE</scope>
</reference>
<dbReference type="EMBL" id="CAJOBA010065606">
    <property type="protein sequence ID" value="CAF4359674.1"/>
    <property type="molecule type" value="Genomic_DNA"/>
</dbReference>
<evidence type="ECO:0000313" key="3">
    <source>
        <dbReference type="Proteomes" id="UP000682733"/>
    </source>
</evidence>
<gene>
    <name evidence="1" type="ORF">OVA965_LOCUS40110</name>
    <name evidence="2" type="ORF">TMI583_LOCUS41506</name>
</gene>
<comment type="caution">
    <text evidence="2">The sequence shown here is derived from an EMBL/GenBank/DDBJ whole genome shotgun (WGS) entry which is preliminary data.</text>
</comment>
<dbReference type="AlphaFoldDB" id="A0A8S2UZX0"/>
<name>A0A8S2UZX0_9BILA</name>
<dbReference type="Gene3D" id="2.40.10.10">
    <property type="entry name" value="Trypsin-like serine proteases"/>
    <property type="match status" value="1"/>
</dbReference>
<accession>A0A8S2UZX0</accession>